<keyword evidence="3" id="KW-1185">Reference proteome</keyword>
<dbReference type="PANTHER" id="PTHR34916">
    <property type="entry name" value="GI:13385330"/>
    <property type="match status" value="1"/>
</dbReference>
<evidence type="ECO:0000256" key="1">
    <source>
        <dbReference type="SAM" id="MobiDB-lite"/>
    </source>
</evidence>
<evidence type="ECO:0000313" key="2">
    <source>
        <dbReference type="EMBL" id="KAJ7339671.1"/>
    </source>
</evidence>
<proteinExistence type="predicted"/>
<organism evidence="2 3">
    <name type="scientific">Desmophyllum pertusum</name>
    <dbReference type="NCBI Taxonomy" id="174260"/>
    <lineage>
        <taxon>Eukaryota</taxon>
        <taxon>Metazoa</taxon>
        <taxon>Cnidaria</taxon>
        <taxon>Anthozoa</taxon>
        <taxon>Hexacorallia</taxon>
        <taxon>Scleractinia</taxon>
        <taxon>Caryophylliina</taxon>
        <taxon>Caryophylliidae</taxon>
        <taxon>Desmophyllum</taxon>
    </lineage>
</organism>
<accession>A0A9W9YFR8</accession>
<sequence>MADEKRKTSSLKDLLETIYETQVPSQLVNLPVRKGELSSTELRHKAMADRLVEFSLGPIRNIAPFKSELRSDSGEDVAKEETATSDKPTKDKVHVEELRLPEIMIPMAKTKAVSSREKSKPEDFRHTFVETYLSYPTKADQFASFKRFGDQVMNLGDAHDRGVLTGERNVRNLEQQLAKVFKPIIAGKK</sequence>
<dbReference type="Proteomes" id="UP001163046">
    <property type="component" value="Unassembled WGS sequence"/>
</dbReference>
<name>A0A9W9YFR8_9CNID</name>
<reference evidence="2" key="1">
    <citation type="submission" date="2023-01" db="EMBL/GenBank/DDBJ databases">
        <title>Genome assembly of the deep-sea coral Lophelia pertusa.</title>
        <authorList>
            <person name="Herrera S."/>
            <person name="Cordes E."/>
        </authorList>
    </citation>
    <scope>NUCLEOTIDE SEQUENCE</scope>
    <source>
        <strain evidence="2">USNM1676648</strain>
        <tissue evidence="2">Polyp</tissue>
    </source>
</reference>
<feature type="region of interest" description="Disordered" evidence="1">
    <location>
        <begin position="70"/>
        <end position="92"/>
    </location>
</feature>
<dbReference type="PANTHER" id="PTHR34916:SF1">
    <property type="entry name" value="GI:13385330"/>
    <property type="match status" value="1"/>
</dbReference>
<dbReference type="AlphaFoldDB" id="A0A9W9YFR8"/>
<comment type="caution">
    <text evidence="2">The sequence shown here is derived from an EMBL/GenBank/DDBJ whole genome shotgun (WGS) entry which is preliminary data.</text>
</comment>
<gene>
    <name evidence="2" type="ORF">OS493_006079</name>
</gene>
<dbReference type="EMBL" id="MU827779">
    <property type="protein sequence ID" value="KAJ7339671.1"/>
    <property type="molecule type" value="Genomic_DNA"/>
</dbReference>
<protein>
    <submittedName>
        <fullName evidence="2">Uncharacterized protein</fullName>
    </submittedName>
</protein>
<evidence type="ECO:0000313" key="3">
    <source>
        <dbReference type="Proteomes" id="UP001163046"/>
    </source>
</evidence>
<dbReference type="OrthoDB" id="10024479at2759"/>